<evidence type="ECO:0000259" key="7">
    <source>
        <dbReference type="Pfam" id="PF02558"/>
    </source>
</evidence>
<evidence type="ECO:0000256" key="5">
    <source>
        <dbReference type="ARBA" id="ARBA00032024"/>
    </source>
</evidence>
<dbReference type="GO" id="GO:0050661">
    <property type="term" value="F:NADP binding"/>
    <property type="evidence" value="ECO:0007669"/>
    <property type="project" value="TreeGrafter"/>
</dbReference>
<feature type="region of interest" description="Disordered" evidence="6">
    <location>
        <begin position="182"/>
        <end position="229"/>
    </location>
</feature>
<dbReference type="GO" id="GO:0015940">
    <property type="term" value="P:pantothenate biosynthetic process"/>
    <property type="evidence" value="ECO:0007669"/>
    <property type="project" value="InterPro"/>
</dbReference>
<dbReference type="InterPro" id="IPR003710">
    <property type="entry name" value="ApbA"/>
</dbReference>
<keyword evidence="4" id="KW-0560">Oxidoreductase</keyword>
<evidence type="ECO:0000256" key="1">
    <source>
        <dbReference type="ARBA" id="ARBA00007870"/>
    </source>
</evidence>
<accession>A0AAV9V801</accession>
<organism evidence="9 10">
    <name type="scientific">Orbilia brochopaga</name>
    <dbReference type="NCBI Taxonomy" id="3140254"/>
    <lineage>
        <taxon>Eukaryota</taxon>
        <taxon>Fungi</taxon>
        <taxon>Dikarya</taxon>
        <taxon>Ascomycota</taxon>
        <taxon>Pezizomycotina</taxon>
        <taxon>Orbiliomycetes</taxon>
        <taxon>Orbiliales</taxon>
        <taxon>Orbiliaceae</taxon>
        <taxon>Orbilia</taxon>
    </lineage>
</organism>
<comment type="similarity">
    <text evidence="1">Belongs to the ketopantoate reductase family.</text>
</comment>
<dbReference type="Pfam" id="PF08546">
    <property type="entry name" value="ApbA_C"/>
    <property type="match status" value="1"/>
</dbReference>
<dbReference type="PANTHER" id="PTHR43765">
    <property type="entry name" value="2-DEHYDROPANTOATE 2-REDUCTASE-RELATED"/>
    <property type="match status" value="1"/>
</dbReference>
<dbReference type="InterPro" id="IPR008927">
    <property type="entry name" value="6-PGluconate_DH-like_C_sf"/>
</dbReference>
<dbReference type="GO" id="GO:0005739">
    <property type="term" value="C:mitochondrion"/>
    <property type="evidence" value="ECO:0007669"/>
    <property type="project" value="TreeGrafter"/>
</dbReference>
<gene>
    <name evidence="9" type="ORF">TWF696_004053</name>
</gene>
<sequence length="419" mass="46636">MNPSAAAVAAAQGLPRIHIIGTGNVGCLVAHSLRTLRNPPPITLIFHRQDVKNTFRRRGNRIRVERDRVASIVTGFEWQVMDSLEYWMPQRMHPIRSLIVTTKAHQAVPALEKIKDRLNRDSTIMLMQNGMGVLDEINTRVFPNPEERPNVVLAINSHGVHSSRPFSIVHAGYGKIDMGVVPRTLSPPKPRESKDATTSLTTHPAITTTPTSTTTTTSPLPSTLLQDPPDPATLPETTRELIETLISCYDLSYGLVSYPEILAVQLEKLAVNAVINPLSVMFNCYNGQLLYNYHISRMMRLTLFEISKVIAAMPELDGIPSREIRFSPERLERVVIGIAKRTAVNISSMLQDVRAGKPTEVEYINGYVVNKGAELGIPCAVNFMLKEMVKGKLQMIGSKMREDLPLDPSHVRAPYPEQI</sequence>
<dbReference type="AlphaFoldDB" id="A0AAV9V801"/>
<dbReference type="InterPro" id="IPR036291">
    <property type="entry name" value="NAD(P)-bd_dom_sf"/>
</dbReference>
<feature type="domain" description="Ketopantoate reductase C-terminal" evidence="8">
    <location>
        <begin position="261"/>
        <end position="392"/>
    </location>
</feature>
<evidence type="ECO:0000259" key="8">
    <source>
        <dbReference type="Pfam" id="PF08546"/>
    </source>
</evidence>
<name>A0AAV9V801_9PEZI</name>
<dbReference type="InterPro" id="IPR013752">
    <property type="entry name" value="KPA_reductase"/>
</dbReference>
<evidence type="ECO:0000256" key="4">
    <source>
        <dbReference type="ARBA" id="ARBA00023002"/>
    </source>
</evidence>
<protein>
    <recommendedName>
        <fullName evidence="2">2-dehydropantoate 2-reductase</fullName>
        <ecNumber evidence="2">1.1.1.169</ecNumber>
    </recommendedName>
    <alternativeName>
        <fullName evidence="5">Ketopantoate reductase</fullName>
    </alternativeName>
</protein>
<dbReference type="GO" id="GO:0008677">
    <property type="term" value="F:2-dehydropantoate 2-reductase activity"/>
    <property type="evidence" value="ECO:0007669"/>
    <property type="project" value="UniProtKB-EC"/>
</dbReference>
<evidence type="ECO:0000256" key="6">
    <source>
        <dbReference type="SAM" id="MobiDB-lite"/>
    </source>
</evidence>
<feature type="domain" description="Ketopantoate reductase N-terminal" evidence="7">
    <location>
        <begin position="17"/>
        <end position="181"/>
    </location>
</feature>
<dbReference type="PANTHER" id="PTHR43765:SF2">
    <property type="entry name" value="2-DEHYDROPANTOATE 2-REDUCTASE"/>
    <property type="match status" value="1"/>
</dbReference>
<evidence type="ECO:0000313" key="10">
    <source>
        <dbReference type="Proteomes" id="UP001375240"/>
    </source>
</evidence>
<dbReference type="SUPFAM" id="SSF51735">
    <property type="entry name" value="NAD(P)-binding Rossmann-fold domains"/>
    <property type="match status" value="1"/>
</dbReference>
<reference evidence="9 10" key="1">
    <citation type="submission" date="2019-10" db="EMBL/GenBank/DDBJ databases">
        <authorList>
            <person name="Palmer J.M."/>
        </authorList>
    </citation>
    <scope>NUCLEOTIDE SEQUENCE [LARGE SCALE GENOMIC DNA]</scope>
    <source>
        <strain evidence="9 10">TWF696</strain>
    </source>
</reference>
<comment type="caution">
    <text evidence="9">The sequence shown here is derived from an EMBL/GenBank/DDBJ whole genome shotgun (WGS) entry which is preliminary data.</text>
</comment>
<dbReference type="Gene3D" id="3.40.50.720">
    <property type="entry name" value="NAD(P)-binding Rossmann-like Domain"/>
    <property type="match status" value="1"/>
</dbReference>
<keyword evidence="3" id="KW-0521">NADP</keyword>
<proteinExistence type="inferred from homology"/>
<keyword evidence="10" id="KW-1185">Reference proteome</keyword>
<evidence type="ECO:0000256" key="2">
    <source>
        <dbReference type="ARBA" id="ARBA00013014"/>
    </source>
</evidence>
<dbReference type="InterPro" id="IPR050838">
    <property type="entry name" value="Ketopantoate_reductase"/>
</dbReference>
<dbReference type="EC" id="1.1.1.169" evidence="2"/>
<dbReference type="EMBL" id="JAVHNQ010000002">
    <property type="protein sequence ID" value="KAK6354924.1"/>
    <property type="molecule type" value="Genomic_DNA"/>
</dbReference>
<dbReference type="Pfam" id="PF02558">
    <property type="entry name" value="ApbA"/>
    <property type="match status" value="1"/>
</dbReference>
<dbReference type="NCBIfam" id="TIGR00745">
    <property type="entry name" value="apbA_panE"/>
    <property type="match status" value="1"/>
</dbReference>
<dbReference type="Proteomes" id="UP001375240">
    <property type="component" value="Unassembled WGS sequence"/>
</dbReference>
<feature type="compositionally biased region" description="Low complexity" evidence="6">
    <location>
        <begin position="197"/>
        <end position="225"/>
    </location>
</feature>
<evidence type="ECO:0000313" key="9">
    <source>
        <dbReference type="EMBL" id="KAK6354924.1"/>
    </source>
</evidence>
<evidence type="ECO:0000256" key="3">
    <source>
        <dbReference type="ARBA" id="ARBA00022857"/>
    </source>
</evidence>
<dbReference type="SUPFAM" id="SSF48179">
    <property type="entry name" value="6-phosphogluconate dehydrogenase C-terminal domain-like"/>
    <property type="match status" value="1"/>
</dbReference>
<dbReference type="InterPro" id="IPR013332">
    <property type="entry name" value="KPR_N"/>
</dbReference>
<dbReference type="Gene3D" id="1.10.1040.10">
    <property type="entry name" value="N-(1-d-carboxylethyl)-l-norvaline Dehydrogenase, domain 2"/>
    <property type="match status" value="1"/>
</dbReference>
<dbReference type="InterPro" id="IPR013328">
    <property type="entry name" value="6PGD_dom2"/>
</dbReference>